<dbReference type="EMBL" id="FUYJ01000009">
    <property type="protein sequence ID" value="SKB05230.1"/>
    <property type="molecule type" value="Genomic_DNA"/>
</dbReference>
<evidence type="ECO:0000256" key="1">
    <source>
        <dbReference type="SAM" id="MobiDB-lite"/>
    </source>
</evidence>
<evidence type="ECO:0000259" key="2">
    <source>
        <dbReference type="Pfam" id="PF09524"/>
    </source>
</evidence>
<feature type="compositionally biased region" description="Polar residues" evidence="1">
    <location>
        <begin position="238"/>
        <end position="247"/>
    </location>
</feature>
<dbReference type="AlphaFoldDB" id="A0A1T4YU13"/>
<keyword evidence="4" id="KW-1185">Reference proteome</keyword>
<dbReference type="RefSeq" id="WP_078818549.1">
    <property type="nucleotide sequence ID" value="NZ_FUYJ01000009.1"/>
</dbReference>
<feature type="region of interest" description="Disordered" evidence="1">
    <location>
        <begin position="238"/>
        <end position="268"/>
    </location>
</feature>
<feature type="domain" description="Phage conserved hypothetical protein C-terminal" evidence="2">
    <location>
        <begin position="163"/>
        <end position="236"/>
    </location>
</feature>
<dbReference type="NCBIfam" id="TIGR02220">
    <property type="entry name" value="phg_TIGR02220"/>
    <property type="match status" value="1"/>
</dbReference>
<name>A0A1T4YU13_9BACL</name>
<organism evidence="3 4">
    <name type="scientific">Sporosarcina newyorkensis</name>
    <dbReference type="NCBI Taxonomy" id="759851"/>
    <lineage>
        <taxon>Bacteria</taxon>
        <taxon>Bacillati</taxon>
        <taxon>Bacillota</taxon>
        <taxon>Bacilli</taxon>
        <taxon>Bacillales</taxon>
        <taxon>Caryophanaceae</taxon>
        <taxon>Sporosarcina</taxon>
    </lineage>
</organism>
<evidence type="ECO:0000313" key="3">
    <source>
        <dbReference type="EMBL" id="SKB05230.1"/>
    </source>
</evidence>
<protein>
    <recommendedName>
        <fullName evidence="2">Phage conserved hypothetical protein C-terminal domain-containing protein</fullName>
    </recommendedName>
</protein>
<sequence length="268" mass="30849">MNPNLLISEPPLQVLPSLAMQVGLNEAILLQQLHFRSLISNKEKDGHKWVVRTYPDWKEKEFPFWSVDTIKRAMRKLEKEGYVISTSTHNKMKMDKSKWYRVNYSKCYSPTGQNAPSNGAECTDGEGQDASCDQGKMHLAITKEIKSTKKYKVENDLDAVSEIINYLNGQAGKSFKETSKTSRRFINARLSEGYSVDQFKAVIDVKVKQWSNDAYWNAYLRPSTLFSPKNFENYLNENQQSNKQTVRADQPRAPQLDFGKGEEQWESN</sequence>
<dbReference type="InterPro" id="IPR011741">
    <property type="entry name" value="Phg_2220_C"/>
</dbReference>
<feature type="compositionally biased region" description="Basic and acidic residues" evidence="1">
    <location>
        <begin position="259"/>
        <end position="268"/>
    </location>
</feature>
<accession>A0A1T4YU13</accession>
<reference evidence="4" key="1">
    <citation type="submission" date="2017-02" db="EMBL/GenBank/DDBJ databases">
        <authorList>
            <person name="Varghese N."/>
            <person name="Submissions S."/>
        </authorList>
    </citation>
    <scope>NUCLEOTIDE SEQUENCE [LARGE SCALE GENOMIC DNA]</scope>
    <source>
        <strain evidence="4">DSM 23966</strain>
    </source>
</reference>
<proteinExistence type="predicted"/>
<dbReference type="Pfam" id="PF09524">
    <property type="entry name" value="Phg_2220_C"/>
    <property type="match status" value="1"/>
</dbReference>
<evidence type="ECO:0000313" key="4">
    <source>
        <dbReference type="Proteomes" id="UP000190042"/>
    </source>
</evidence>
<gene>
    <name evidence="3" type="ORF">SAMN04244570_3591</name>
</gene>
<dbReference type="Proteomes" id="UP000190042">
    <property type="component" value="Unassembled WGS sequence"/>
</dbReference>